<feature type="compositionally biased region" description="Basic and acidic residues" evidence="1">
    <location>
        <begin position="293"/>
        <end position="302"/>
    </location>
</feature>
<feature type="region of interest" description="Disordered" evidence="1">
    <location>
        <begin position="234"/>
        <end position="302"/>
    </location>
</feature>
<dbReference type="InterPro" id="IPR029058">
    <property type="entry name" value="AB_hydrolase_fold"/>
</dbReference>
<reference evidence="2 3" key="1">
    <citation type="submission" date="2019-09" db="EMBL/GenBank/DDBJ databases">
        <title>Characterization of the phylogenetic diversity of two novel species belonging to the genus Bifidobacterium: Bifidobacterium cebidarum sp. nov. and Bifidobacterium leontopitheci sp. nov.</title>
        <authorList>
            <person name="Lugli G.A."/>
            <person name="Duranti S."/>
            <person name="Milani C."/>
            <person name="Turroni F."/>
            <person name="Ventura M."/>
        </authorList>
    </citation>
    <scope>NUCLEOTIDE SEQUENCE [LARGE SCALE GENOMIC DNA]</scope>
    <source>
        <strain evidence="2 3">DSM 100238</strain>
    </source>
</reference>
<dbReference type="Proteomes" id="UP000440041">
    <property type="component" value="Unassembled WGS sequence"/>
</dbReference>
<protein>
    <recommendedName>
        <fullName evidence="4">DUF2974 domain-containing protein</fullName>
    </recommendedName>
</protein>
<evidence type="ECO:0000313" key="2">
    <source>
        <dbReference type="EMBL" id="KAB8297401.1"/>
    </source>
</evidence>
<feature type="compositionally biased region" description="Basic and acidic residues" evidence="1">
    <location>
        <begin position="259"/>
        <end position="277"/>
    </location>
</feature>
<gene>
    <name evidence="2" type="ORF">DSM100238_1286</name>
</gene>
<accession>A0A6A2V8C4</accession>
<dbReference type="EMBL" id="WBSO01000010">
    <property type="protein sequence ID" value="KAB8297401.1"/>
    <property type="molecule type" value="Genomic_DNA"/>
</dbReference>
<dbReference type="AlphaFoldDB" id="A0A6A2V8C4"/>
<feature type="compositionally biased region" description="Gly residues" evidence="1">
    <location>
        <begin position="278"/>
        <end position="290"/>
    </location>
</feature>
<sequence>MALDYDGGMGNIVDYVRTDFRTFAEHPFSAVDSLVLSELSYIRLPLVVPVFGAARSIDTMPVSGLLRAEDFPAMFAADSQQVNSTRLDLLVAVAESPRFRGMRVGEYVQRDDADREQQFAAMTFDLVDCTGIRESFGAGGLLYVAFRGTDGTLLGWKEDFNMAFRCPVPSQESAARYLSSILDRSAGVPGGEAPAVMVGGHSKGGNMAVYAAVRMAARDLDAMQWLADESGESQLPMIEATSTDGRLSGRKRSSGQVSHIDDDGQDGRNDRVHRGDRGNNGSGNNIGSGNNGRNDRNDRGDEHSRYAARIRRVFSHDGPGFPKRLESAAFEAMAARVDKTVPQSSVVGMLMDDGLPHRVIEADAVGIMQHLGMSWQVEDGEFVMAPGLSATATFAGSTVNAWMLGIDPIDRRKVIDELYAIFSAPGYRSFGELAEHWTTALPAVIEAARHTDRETRRLVAGVLAALPATAWRNLPQVPQLVIDSLR</sequence>
<dbReference type="Pfam" id="PF11187">
    <property type="entry name" value="Mbeg1-like"/>
    <property type="match status" value="1"/>
</dbReference>
<name>A0A6A2V8C4_9BIFI</name>
<evidence type="ECO:0000256" key="1">
    <source>
        <dbReference type="SAM" id="MobiDB-lite"/>
    </source>
</evidence>
<evidence type="ECO:0008006" key="4">
    <source>
        <dbReference type="Google" id="ProtNLM"/>
    </source>
</evidence>
<comment type="caution">
    <text evidence="2">The sequence shown here is derived from an EMBL/GenBank/DDBJ whole genome shotgun (WGS) entry which is preliminary data.</text>
</comment>
<proteinExistence type="predicted"/>
<dbReference type="InterPro" id="IPR024499">
    <property type="entry name" value="Mbeg1-like"/>
</dbReference>
<evidence type="ECO:0000313" key="3">
    <source>
        <dbReference type="Proteomes" id="UP000440041"/>
    </source>
</evidence>
<organism evidence="2 3">
    <name type="scientific">Bifidobacterium apri</name>
    <dbReference type="NCBI Taxonomy" id="1769423"/>
    <lineage>
        <taxon>Bacteria</taxon>
        <taxon>Bacillati</taxon>
        <taxon>Actinomycetota</taxon>
        <taxon>Actinomycetes</taxon>
        <taxon>Bifidobacteriales</taxon>
        <taxon>Bifidobacteriaceae</taxon>
        <taxon>Bifidobacterium</taxon>
    </lineage>
</organism>
<keyword evidence="3" id="KW-1185">Reference proteome</keyword>
<dbReference type="SUPFAM" id="SSF53474">
    <property type="entry name" value="alpha/beta-Hydrolases"/>
    <property type="match status" value="1"/>
</dbReference>